<protein>
    <submittedName>
        <fullName evidence="1">Phage tail tape measure protein</fullName>
    </submittedName>
</protein>
<proteinExistence type="predicted"/>
<name>A0ABW0H7C8_9HYPH</name>
<evidence type="ECO:0000313" key="1">
    <source>
        <dbReference type="EMBL" id="MFC5393093.1"/>
    </source>
</evidence>
<comment type="caution">
    <text evidence="1">The sequence shown here is derived from an EMBL/GenBank/DDBJ whole genome shotgun (WGS) entry which is preliminary data.</text>
</comment>
<evidence type="ECO:0000313" key="2">
    <source>
        <dbReference type="Proteomes" id="UP001596104"/>
    </source>
</evidence>
<dbReference type="EMBL" id="JBHSLV010000019">
    <property type="protein sequence ID" value="MFC5393093.1"/>
    <property type="molecule type" value="Genomic_DNA"/>
</dbReference>
<accession>A0ABW0H7C8</accession>
<dbReference type="Proteomes" id="UP001596104">
    <property type="component" value="Unassembled WGS sequence"/>
</dbReference>
<dbReference type="RefSeq" id="WP_377008027.1">
    <property type="nucleotide sequence ID" value="NZ_JBHSLV010000019.1"/>
</dbReference>
<keyword evidence="2" id="KW-1185">Reference proteome</keyword>
<reference evidence="2" key="1">
    <citation type="journal article" date="2019" name="Int. J. Syst. Evol. Microbiol.">
        <title>The Global Catalogue of Microorganisms (GCM) 10K type strain sequencing project: providing services to taxonomists for standard genome sequencing and annotation.</title>
        <authorList>
            <consortium name="The Broad Institute Genomics Platform"/>
            <consortium name="The Broad Institute Genome Sequencing Center for Infectious Disease"/>
            <person name="Wu L."/>
            <person name="Ma J."/>
        </authorList>
    </citation>
    <scope>NUCLEOTIDE SEQUENCE [LARGE SCALE GENOMIC DNA]</scope>
    <source>
        <strain evidence="2">CGMCC 1.16326</strain>
    </source>
</reference>
<organism evidence="1 2">
    <name type="scientific">Bosea vestrisii</name>
    <dbReference type="NCBI Taxonomy" id="151416"/>
    <lineage>
        <taxon>Bacteria</taxon>
        <taxon>Pseudomonadati</taxon>
        <taxon>Pseudomonadota</taxon>
        <taxon>Alphaproteobacteria</taxon>
        <taxon>Hyphomicrobiales</taxon>
        <taxon>Boseaceae</taxon>
        <taxon>Bosea</taxon>
    </lineage>
</organism>
<gene>
    <name evidence="1" type="ORF">ACFPPC_10660</name>
</gene>
<sequence length="202" mass="20350">MADEDDSSSSSSSFDTGGLRSLNTLTQSLTKSAQAFGKSITTAFASGIIEGKRFEDVLRSIGASLSQSLLKSALKPLQNTISSWLGSGINSLAGLFTGGIGGGGGSSSPVSFFADGGVVAAPSYFAMGRGLGLMGERGAEAIMPLSRGPDGKLGVRAGGGGDRRPVSVTVQVSTPDADSFRRSEAQVSAAIARAVARGNRAL</sequence>